<sequence length="546" mass="57532">MSAKEVRFNTDARERMLKGVNILADAVKVTLGPKGRNVVIEKSFGAPRITKDGVSVAKEIELSDKFENMGAQLVKEVAARTNDEAGDGTTTATVLAQAIIKEGLKSVAAGLNPMDLKRGIDLATSKVVESIKAAARPVKDSAEVAQVGTISANGEAFIGQQIAEAMQRVGNEGVITVEENKGMETSVEVVEGMQFDRGYLSPYFVTNADKMIADLDDALILLHEKKLSSLQPMVPLLEAVIQSQKPLIIIAEDVEGEALATLVVNKLRGGLKIAAVKAPGFGDRRKAMLQDIAILTGGQVISDDLGMKLENVTLDMLGRAKKVTINKDNTTIVDGAGEKAEIEARVAQIRAQIEETTSDYDREKLQERVAKLAGGVAVIRVGGMTEVEVKERKDRVDDALNATRAAVQEGIVVGGGVALVQATKTLEGLKGANADQDVGIAIIRRALEAPIRQISENSGVDGAVVAGKIRESDSLSFGFNAQTEEYGDMFAFGVIDPAKVTRTALENAASVASLLITTEAMIADKPAPAAAPAAPGGMGGMGGMDF</sequence>
<feature type="coiled-coil region" evidence="10">
    <location>
        <begin position="339"/>
        <end position="366"/>
    </location>
</feature>
<dbReference type="GO" id="GO:0005737">
    <property type="term" value="C:cytoplasm"/>
    <property type="evidence" value="ECO:0007669"/>
    <property type="project" value="UniProtKB-SubCell"/>
</dbReference>
<dbReference type="NCBIfam" id="NF009487">
    <property type="entry name" value="PRK12849.1"/>
    <property type="match status" value="1"/>
</dbReference>
<feature type="binding site" evidence="7">
    <location>
        <begin position="87"/>
        <end position="91"/>
    </location>
    <ligand>
        <name>ATP</name>
        <dbReference type="ChEBI" id="CHEBI:30616"/>
    </ligand>
</feature>
<comment type="similarity">
    <text evidence="1 7 8">Belongs to the chaperonin (HSP60) family.</text>
</comment>
<evidence type="ECO:0000256" key="7">
    <source>
        <dbReference type="HAMAP-Rule" id="MF_00600"/>
    </source>
</evidence>
<dbReference type="SUPFAM" id="SSF48592">
    <property type="entry name" value="GroEL equatorial domain-like"/>
    <property type="match status" value="1"/>
</dbReference>
<dbReference type="InterPro" id="IPR027410">
    <property type="entry name" value="TCP-1-like_intermed_sf"/>
</dbReference>
<evidence type="ECO:0000256" key="9">
    <source>
        <dbReference type="RuleBase" id="RU000419"/>
    </source>
</evidence>
<dbReference type="SUPFAM" id="SSF52029">
    <property type="entry name" value="GroEL apical domain-like"/>
    <property type="match status" value="1"/>
</dbReference>
<dbReference type="EMBL" id="SBLC01000008">
    <property type="protein sequence ID" value="RWY42242.1"/>
    <property type="molecule type" value="Genomic_DNA"/>
</dbReference>
<feature type="binding site" evidence="7">
    <location>
        <position position="51"/>
    </location>
    <ligand>
        <name>ATP</name>
        <dbReference type="ChEBI" id="CHEBI:30616"/>
    </ligand>
</feature>
<dbReference type="FunFam" id="3.50.7.10:FF:000001">
    <property type="entry name" value="60 kDa chaperonin"/>
    <property type="match status" value="1"/>
</dbReference>
<evidence type="ECO:0000256" key="2">
    <source>
        <dbReference type="ARBA" id="ARBA00022490"/>
    </source>
</evidence>
<dbReference type="FunFam" id="1.10.560.10:FF:000001">
    <property type="entry name" value="60 kDa chaperonin"/>
    <property type="match status" value="1"/>
</dbReference>
<evidence type="ECO:0000313" key="12">
    <source>
        <dbReference type="Proteomes" id="UP000287168"/>
    </source>
</evidence>
<dbReference type="GO" id="GO:0042026">
    <property type="term" value="P:protein refolding"/>
    <property type="evidence" value="ECO:0007669"/>
    <property type="project" value="UniProtKB-UniRule"/>
</dbReference>
<feature type="binding site" evidence="7">
    <location>
        <begin position="30"/>
        <end position="33"/>
    </location>
    <ligand>
        <name>ATP</name>
        <dbReference type="ChEBI" id="CHEBI:30616"/>
    </ligand>
</feature>
<gene>
    <name evidence="7 11" type="primary">groL</name>
    <name evidence="7" type="synonym">groEL</name>
    <name evidence="11" type="ORF">EP867_07630</name>
</gene>
<protein>
    <recommendedName>
        <fullName evidence="7">Chaperonin GroEL</fullName>
        <ecNumber evidence="7">5.6.1.7</ecNumber>
    </recommendedName>
    <alternativeName>
        <fullName evidence="7">60 kDa chaperonin</fullName>
    </alternativeName>
    <alternativeName>
        <fullName evidence="7">Chaperonin-60</fullName>
        <shortName evidence="7">Cpn60</shortName>
    </alternativeName>
</protein>
<dbReference type="HAMAP" id="MF_00600">
    <property type="entry name" value="CH60"/>
    <property type="match status" value="1"/>
</dbReference>
<dbReference type="InterPro" id="IPR002423">
    <property type="entry name" value="Cpn60/GroEL/TCP-1"/>
</dbReference>
<evidence type="ECO:0000256" key="5">
    <source>
        <dbReference type="ARBA" id="ARBA00023186"/>
    </source>
</evidence>
<evidence type="ECO:0000256" key="6">
    <source>
        <dbReference type="ARBA" id="ARBA00023235"/>
    </source>
</evidence>
<organism evidence="11 12">
    <name type="scientific">Falsigemmobacter intermedius</name>
    <dbReference type="NCBI Taxonomy" id="1553448"/>
    <lineage>
        <taxon>Bacteria</taxon>
        <taxon>Pseudomonadati</taxon>
        <taxon>Pseudomonadota</taxon>
        <taxon>Alphaproteobacteria</taxon>
        <taxon>Rhodobacterales</taxon>
        <taxon>Paracoccaceae</taxon>
        <taxon>Falsigemmobacter</taxon>
    </lineage>
</organism>
<comment type="caution">
    <text evidence="7">Lacks conserved residue(s) required for the propagation of feature annotation.</text>
</comment>
<dbReference type="GO" id="GO:0005524">
    <property type="term" value="F:ATP binding"/>
    <property type="evidence" value="ECO:0007669"/>
    <property type="project" value="UniProtKB-UniRule"/>
</dbReference>
<keyword evidence="3 7" id="KW-0547">Nucleotide-binding</keyword>
<evidence type="ECO:0000256" key="10">
    <source>
        <dbReference type="SAM" id="Coils"/>
    </source>
</evidence>
<dbReference type="RefSeq" id="WP_128487812.1">
    <property type="nucleotide sequence ID" value="NZ_JBHLXB010000056.1"/>
</dbReference>
<dbReference type="AlphaFoldDB" id="A0A3S3U9U0"/>
<dbReference type="NCBIfam" id="TIGR02348">
    <property type="entry name" value="GroEL"/>
    <property type="match status" value="1"/>
</dbReference>
<dbReference type="Proteomes" id="UP000287168">
    <property type="component" value="Unassembled WGS sequence"/>
</dbReference>
<evidence type="ECO:0000256" key="4">
    <source>
        <dbReference type="ARBA" id="ARBA00022840"/>
    </source>
</evidence>
<evidence type="ECO:0000256" key="1">
    <source>
        <dbReference type="ARBA" id="ARBA00006607"/>
    </source>
</evidence>
<keyword evidence="5 7" id="KW-0143">Chaperone</keyword>
<comment type="caution">
    <text evidence="11">The sequence shown here is derived from an EMBL/GenBank/DDBJ whole genome shotgun (WGS) entry which is preliminary data.</text>
</comment>
<feature type="binding site" evidence="7">
    <location>
        <position position="496"/>
    </location>
    <ligand>
        <name>ATP</name>
        <dbReference type="ChEBI" id="CHEBI:30616"/>
    </ligand>
</feature>
<dbReference type="Gene3D" id="3.50.7.10">
    <property type="entry name" value="GroEL"/>
    <property type="match status" value="1"/>
</dbReference>
<dbReference type="GO" id="GO:0140662">
    <property type="term" value="F:ATP-dependent protein folding chaperone"/>
    <property type="evidence" value="ECO:0007669"/>
    <property type="project" value="InterPro"/>
</dbReference>
<dbReference type="PRINTS" id="PR00298">
    <property type="entry name" value="CHAPERONIN60"/>
</dbReference>
<dbReference type="InterPro" id="IPR027413">
    <property type="entry name" value="GROEL-like_equatorial_sf"/>
</dbReference>
<dbReference type="PROSITE" id="PS00296">
    <property type="entry name" value="CHAPERONINS_CPN60"/>
    <property type="match status" value="1"/>
</dbReference>
<evidence type="ECO:0000256" key="3">
    <source>
        <dbReference type="ARBA" id="ARBA00022741"/>
    </source>
</evidence>
<feature type="binding site" evidence="7">
    <location>
        <position position="415"/>
    </location>
    <ligand>
        <name>ATP</name>
        <dbReference type="ChEBI" id="CHEBI:30616"/>
    </ligand>
</feature>
<keyword evidence="2 7" id="KW-0963">Cytoplasm</keyword>
<dbReference type="InterPro" id="IPR018370">
    <property type="entry name" value="Chaperonin_Cpn60_CS"/>
</dbReference>
<evidence type="ECO:0000256" key="8">
    <source>
        <dbReference type="RuleBase" id="RU000418"/>
    </source>
</evidence>
<keyword evidence="12" id="KW-1185">Reference proteome</keyword>
<comment type="subcellular location">
    <subcellularLocation>
        <location evidence="7">Cytoplasm</location>
    </subcellularLocation>
</comment>
<dbReference type="PANTHER" id="PTHR45633">
    <property type="entry name" value="60 KDA HEAT SHOCK PROTEIN, MITOCHONDRIAL"/>
    <property type="match status" value="1"/>
</dbReference>
<accession>A0A3S3U9U0</accession>
<dbReference type="InterPro" id="IPR027409">
    <property type="entry name" value="GroEL-like_apical_dom_sf"/>
</dbReference>
<keyword evidence="4 7" id="KW-0067">ATP-binding</keyword>
<proteinExistence type="inferred from homology"/>
<dbReference type="GO" id="GO:0016853">
    <property type="term" value="F:isomerase activity"/>
    <property type="evidence" value="ECO:0007669"/>
    <property type="project" value="UniProtKB-KW"/>
</dbReference>
<comment type="function">
    <text evidence="7 9">Together with its co-chaperonin GroES, plays an essential role in assisting protein folding. The GroEL-GroES system forms a nano-cage that allows encapsulation of the non-native substrate proteins and provides a physical environment optimized to promote and accelerate protein folding.</text>
</comment>
<dbReference type="Gene3D" id="3.30.260.10">
    <property type="entry name" value="TCP-1-like chaperonin intermediate domain"/>
    <property type="match status" value="1"/>
</dbReference>
<keyword evidence="6 7" id="KW-0413">Isomerase</keyword>
<dbReference type="Pfam" id="PF00118">
    <property type="entry name" value="Cpn60_TCP1"/>
    <property type="match status" value="1"/>
</dbReference>
<dbReference type="EC" id="5.6.1.7" evidence="7"/>
<keyword evidence="10" id="KW-0175">Coiled coil</keyword>
<dbReference type="InterPro" id="IPR001844">
    <property type="entry name" value="Cpn60/GroEL"/>
</dbReference>
<dbReference type="NCBIfam" id="NF009489">
    <property type="entry name" value="PRK12851.1"/>
    <property type="match status" value="1"/>
</dbReference>
<dbReference type="Gene3D" id="1.10.560.10">
    <property type="entry name" value="GroEL-like equatorial domain"/>
    <property type="match status" value="1"/>
</dbReference>
<reference evidence="11 12" key="1">
    <citation type="journal article" date="2015" name="Int. J. Syst. Evol. Microbiol.">
        <title>Gemmobacter intermedius sp. nov., isolated from a white stork (Ciconia ciconia).</title>
        <authorList>
            <person name="Kampfer P."/>
            <person name="Jerzak L."/>
            <person name="Wilharm G."/>
            <person name="Golke J."/>
            <person name="Busse H.J."/>
            <person name="Glaeser S.P."/>
        </authorList>
    </citation>
    <scope>NUCLEOTIDE SEQUENCE [LARGE SCALE GENOMIC DNA]</scope>
    <source>
        <strain evidence="11 12">119/4</strain>
    </source>
</reference>
<comment type="subunit">
    <text evidence="7 9">Forms a cylinder of 14 subunits composed of two heptameric rings stacked back-to-back. Interacts with the co-chaperonin GroES.</text>
</comment>
<dbReference type="NCBIfam" id="NF009488">
    <property type="entry name" value="PRK12850.1"/>
    <property type="match status" value="1"/>
</dbReference>
<dbReference type="CDD" id="cd03344">
    <property type="entry name" value="GroEL"/>
    <property type="match status" value="1"/>
</dbReference>
<evidence type="ECO:0000313" key="11">
    <source>
        <dbReference type="EMBL" id="RWY42242.1"/>
    </source>
</evidence>
<dbReference type="SUPFAM" id="SSF54849">
    <property type="entry name" value="GroEL-intermediate domain like"/>
    <property type="match status" value="1"/>
</dbReference>
<dbReference type="OrthoDB" id="9766614at2"/>
<name>A0A3S3U9U0_9RHOB</name>
<dbReference type="GO" id="GO:0051082">
    <property type="term" value="F:unfolded protein binding"/>
    <property type="evidence" value="ECO:0007669"/>
    <property type="project" value="UniProtKB-UniRule"/>
</dbReference>
<dbReference type="NCBIfam" id="NF000592">
    <property type="entry name" value="PRK00013.1"/>
    <property type="match status" value="1"/>
</dbReference>